<feature type="domain" description="Calcineurin-like phosphoesterase" evidence="5">
    <location>
        <begin position="11"/>
        <end position="199"/>
    </location>
</feature>
<evidence type="ECO:0000256" key="2">
    <source>
        <dbReference type="ARBA" id="ARBA00022801"/>
    </source>
</evidence>
<dbReference type="EMBL" id="NDXW01000001">
    <property type="protein sequence ID" value="RDH42484.1"/>
    <property type="molecule type" value="Genomic_DNA"/>
</dbReference>
<evidence type="ECO:0000256" key="3">
    <source>
        <dbReference type="ARBA" id="ARBA00023004"/>
    </source>
</evidence>
<comment type="caution">
    <text evidence="6">The sequence shown here is derived from an EMBL/GenBank/DDBJ whole genome shotgun (WGS) entry which is preliminary data.</text>
</comment>
<name>A0A4P9VJI4_9GAMM</name>
<dbReference type="NCBIfam" id="NF008359">
    <property type="entry name" value="PRK11148.1"/>
    <property type="match status" value="1"/>
</dbReference>
<dbReference type="Proteomes" id="UP000257039">
    <property type="component" value="Unassembled WGS sequence"/>
</dbReference>
<dbReference type="AlphaFoldDB" id="A0A4P9VJI4"/>
<dbReference type="CDD" id="cd07402">
    <property type="entry name" value="MPP_GpdQ"/>
    <property type="match status" value="1"/>
</dbReference>
<dbReference type="GO" id="GO:0046872">
    <property type="term" value="F:metal ion binding"/>
    <property type="evidence" value="ECO:0007669"/>
    <property type="project" value="UniProtKB-KW"/>
</dbReference>
<dbReference type="PANTHER" id="PTHR42988">
    <property type="entry name" value="PHOSPHOHYDROLASE"/>
    <property type="match status" value="1"/>
</dbReference>
<evidence type="ECO:0000256" key="1">
    <source>
        <dbReference type="ARBA" id="ARBA00022723"/>
    </source>
</evidence>
<reference evidence="6 7" key="1">
    <citation type="submission" date="2017-04" db="EMBL/GenBank/DDBJ databases">
        <title>Draft genome sequence of Zooshikella ganghwensis VG4 isolated from Red Sea sediments.</title>
        <authorList>
            <person name="Rehman Z."/>
            <person name="Alam I."/>
            <person name="Kamau A."/>
            <person name="Bajic V."/>
            <person name="Leiknes T."/>
        </authorList>
    </citation>
    <scope>NUCLEOTIDE SEQUENCE [LARGE SCALE GENOMIC DNA]</scope>
    <source>
        <strain evidence="6 7">VG4</strain>
    </source>
</reference>
<organism evidence="6 7">
    <name type="scientific">Zooshikella ganghwensis</name>
    <dbReference type="NCBI Taxonomy" id="202772"/>
    <lineage>
        <taxon>Bacteria</taxon>
        <taxon>Pseudomonadati</taxon>
        <taxon>Pseudomonadota</taxon>
        <taxon>Gammaproteobacteria</taxon>
        <taxon>Oceanospirillales</taxon>
        <taxon>Zooshikellaceae</taxon>
        <taxon>Zooshikella</taxon>
    </lineage>
</organism>
<dbReference type="InterPro" id="IPR050884">
    <property type="entry name" value="CNP_phosphodiesterase-III"/>
</dbReference>
<proteinExistence type="inferred from homology"/>
<evidence type="ECO:0000259" key="5">
    <source>
        <dbReference type="Pfam" id="PF00149"/>
    </source>
</evidence>
<evidence type="ECO:0000313" key="7">
    <source>
        <dbReference type="Proteomes" id="UP000257039"/>
    </source>
</evidence>
<dbReference type="InterPro" id="IPR004843">
    <property type="entry name" value="Calcineurin-like_PHP"/>
</dbReference>
<dbReference type="EC" id="3.1.4.53" evidence="6"/>
<evidence type="ECO:0000313" key="6">
    <source>
        <dbReference type="EMBL" id="RDH42484.1"/>
    </source>
</evidence>
<dbReference type="PANTHER" id="PTHR42988:SF2">
    <property type="entry name" value="CYCLIC NUCLEOTIDE PHOSPHODIESTERASE CBUA0032-RELATED"/>
    <property type="match status" value="1"/>
</dbReference>
<dbReference type="InterPro" id="IPR029052">
    <property type="entry name" value="Metallo-depent_PP-like"/>
</dbReference>
<accession>A0A4P9VJI4</accession>
<keyword evidence="2 6" id="KW-0378">Hydrolase</keyword>
<evidence type="ECO:0000256" key="4">
    <source>
        <dbReference type="ARBA" id="ARBA00025742"/>
    </source>
</evidence>
<dbReference type="InterPro" id="IPR026575">
    <property type="entry name" value="GpdQ/CpdA-like"/>
</dbReference>
<keyword evidence="3" id="KW-0408">Iron</keyword>
<protein>
    <submittedName>
        <fullName evidence="6">3',5'-cyclic-AMP phosphodiesterase</fullName>
        <ecNumber evidence="6">3.1.4.53</ecNumber>
    </submittedName>
</protein>
<keyword evidence="1" id="KW-0479">Metal-binding</keyword>
<dbReference type="SUPFAM" id="SSF56300">
    <property type="entry name" value="Metallo-dependent phosphatases"/>
    <property type="match status" value="1"/>
</dbReference>
<dbReference type="GO" id="GO:0004115">
    <property type="term" value="F:3',5'-cyclic-AMP phosphodiesterase activity"/>
    <property type="evidence" value="ECO:0007669"/>
    <property type="project" value="UniProtKB-EC"/>
</dbReference>
<gene>
    <name evidence="6" type="ORF">B9G39_02945</name>
</gene>
<dbReference type="RefSeq" id="WP_027706877.1">
    <property type="nucleotide sequence ID" value="NZ_NDXW01000001.1"/>
</dbReference>
<sequence length="268" mass="29794">MSADNSNNTVTIIQITDSHLFQTADGRLLGMNTQDSLKEVIKKIQLDIDNVDLILATGDISQDGSLRSYKEFARLVNGMGVSSYWLPGNHDEFRVMAQLFAGKTNLYKKITTGNWQIIMLNSTVPGKVFGQLSQAELNFLNTSLKNAERPNVLVCLHHHPVPVNSAWIDQIGLRNAEALFETLANYDSVRAIACGHIHQEYDQVHDGIRVLASPSTCVQFSPGSETFQADESAPGYRVFRLGADGQIDTFVERVTHIDFEIDYSVKGY</sequence>
<dbReference type="Pfam" id="PF00149">
    <property type="entry name" value="Metallophos"/>
    <property type="match status" value="1"/>
</dbReference>
<keyword evidence="7" id="KW-1185">Reference proteome</keyword>
<dbReference type="Gene3D" id="3.60.21.10">
    <property type="match status" value="1"/>
</dbReference>
<comment type="similarity">
    <text evidence="4">Belongs to the cyclic nucleotide phosphodiesterase class-III family.</text>
</comment>